<comment type="caution">
    <text evidence="2">The sequence shown here is derived from an EMBL/GenBank/DDBJ whole genome shotgun (WGS) entry which is preliminary data.</text>
</comment>
<gene>
    <name evidence="2" type="ORF">THFILI_07740</name>
</gene>
<protein>
    <submittedName>
        <fullName evidence="2">Uncharacterized protein</fullName>
    </submittedName>
</protein>
<feature type="transmembrane region" description="Helical" evidence="1">
    <location>
        <begin position="217"/>
        <end position="241"/>
    </location>
</feature>
<feature type="transmembrane region" description="Helical" evidence="1">
    <location>
        <begin position="40"/>
        <end position="61"/>
    </location>
</feature>
<feature type="transmembrane region" description="Helical" evidence="1">
    <location>
        <begin position="112"/>
        <end position="135"/>
    </location>
</feature>
<dbReference type="RefSeq" id="WP_038060425.1">
    <property type="nucleotide sequence ID" value="NZ_JPSL02000039.1"/>
</dbReference>
<dbReference type="EMBL" id="JPSL02000039">
    <property type="protein sequence ID" value="KGQ23058.2"/>
    <property type="molecule type" value="Genomic_DNA"/>
</dbReference>
<keyword evidence="1" id="KW-0812">Transmembrane</keyword>
<keyword evidence="1" id="KW-1133">Transmembrane helix</keyword>
<feature type="transmembrane region" description="Helical" evidence="1">
    <location>
        <begin position="147"/>
        <end position="168"/>
    </location>
</feature>
<keyword evidence="3" id="KW-1185">Reference proteome</keyword>
<organism evidence="2 3">
    <name type="scientific">Thermus filiformis</name>
    <dbReference type="NCBI Taxonomy" id="276"/>
    <lineage>
        <taxon>Bacteria</taxon>
        <taxon>Thermotogati</taxon>
        <taxon>Deinococcota</taxon>
        <taxon>Deinococci</taxon>
        <taxon>Thermales</taxon>
        <taxon>Thermaceae</taxon>
        <taxon>Thermus</taxon>
    </lineage>
</organism>
<keyword evidence="1" id="KW-0472">Membrane</keyword>
<evidence type="ECO:0000313" key="3">
    <source>
        <dbReference type="Proteomes" id="UP000030364"/>
    </source>
</evidence>
<reference evidence="2 3" key="1">
    <citation type="journal article" date="2015" name="Genome Announc.">
        <title>Draft Genome Sequence of the Thermophile Thermus filiformis ATCC 43280, Producer of Carotenoid-(Di)glucoside-Branched Fatty Acid (Di)esters and Source of Hyperthermostable Enzymes of Biotechnological Interest.</title>
        <authorList>
            <person name="Mandelli F."/>
            <person name="Oliveira Ramires B."/>
            <person name="Couger M.B."/>
            <person name="Paixao D.A."/>
            <person name="Camilo C.M."/>
            <person name="Polikarpov I."/>
            <person name="Prade R."/>
            <person name="Riano-Pachon D.M."/>
            <person name="Squina F.M."/>
        </authorList>
    </citation>
    <scope>NUCLEOTIDE SEQUENCE [LARGE SCALE GENOMIC DNA]</scope>
    <source>
        <strain evidence="2 3">ATCC 43280</strain>
    </source>
</reference>
<name>A0A0A2WTC4_THEFI</name>
<dbReference type="AlphaFoldDB" id="A0A0A2WTC4"/>
<sequence length="245" mass="26166">MLPFYAKAVLRNPWAYLPLLLPLLALAFRGREEGVALLGFYGALALLLPPLVLALSTPLLAEREEWGFLAGLGHPFRLYLEALLGVGLGLSLPLLAGLFLAAGVLGLGERGLLLPLFGLALAWVFLVLVGLVSALTLNPGRATAFGLLLWGVLTLGYDPLLLGLYGAFAQYPVEGLFLVLVLLNPVDLLRVALLHLLDAPVVVGVTAYLLRALLGAYLPLLVLALLLQGLLGVLLAAWVFARRER</sequence>
<dbReference type="Proteomes" id="UP000030364">
    <property type="component" value="Unassembled WGS sequence"/>
</dbReference>
<dbReference type="STRING" id="276.THFILI_07740"/>
<feature type="transmembrane region" description="Helical" evidence="1">
    <location>
        <begin position="82"/>
        <end position="106"/>
    </location>
</feature>
<evidence type="ECO:0000313" key="2">
    <source>
        <dbReference type="EMBL" id="KGQ23058.2"/>
    </source>
</evidence>
<proteinExistence type="predicted"/>
<evidence type="ECO:0000256" key="1">
    <source>
        <dbReference type="SAM" id="Phobius"/>
    </source>
</evidence>
<accession>A0A0A2WTC4</accession>